<protein>
    <submittedName>
        <fullName evidence="1">Uncharacterized protein</fullName>
    </submittedName>
</protein>
<evidence type="ECO:0000313" key="2">
    <source>
        <dbReference type="Proteomes" id="UP001064048"/>
    </source>
</evidence>
<proteinExistence type="predicted"/>
<dbReference type="Proteomes" id="UP001064048">
    <property type="component" value="Chromosome 9"/>
</dbReference>
<sequence length="1169" mass="129367">MAPIPQELAQEKILPSDGEADSSALNGQRVVISGISGLYPNSHDVKELSESLYNKVNFMAELKPRWKFDNPEVPQYVGLIPDLDTFDAQFFKVHYRLCCNMDSMGRKALEHSYQAIYDAGFNPEHFSGKKVGVFIGSSMSETEKMAFYVAATKHGFGIAGCSKSMFANRISYWLNAKGPSQAIDAACCSSTVALEQAYLAMSRGDCEAAIVGGANICLHPQSSLHTGRAINLCKDGITRSYDKDANGCVRSETIGVLFLQKASDALRIYADVIHVKNSFVSLKTTDVGPKYGFDRDLDAVTSFLRNFYDEAKISPAEVEYVEGTGAADQESDKVELEAFDTVFCKNRNEPLKVGSVVSNVGYCEAAAGLTAVTKVLLGYHKGELAGNLHYTNPREDVAGLREGRIEILTDNKPIKRTYIGINDTDKENKTVSLSEKADYFDGGDRPLWFVYSGMGSQWAGMGAQLMRIPIFSAAIERCHKVLEPKGINIVHIITSPDKKIYDNILHSFVGIAAVQIGLTDILHALGMVPDKIIGHSVGELGCAYADGCLTAEEMILSAYSRGLVSIQTPFIRGSMAAVGIGFEEVSKMCPPEIEVACHNGPDSSTISGPAEIMTEFVAQLTAKGIFAKEVPCSNIAYHSRYIAEAGPGLLKYLSDVIKTPKLRSEKWVSTSVPQNKWNEVSAQYSSAEYHTNNLLSPVLFEETSRLVPATAVLVEVAPHGLLQAILKRSLPPSCTHVPLTRRAHPDNARFLLEAIGKLFIEGYYPDVRVLYPKVEFPVSTGTPHLSQLVEWAHNETWLIPLYAGARRKVTATCTFVLSVHDSENKYLQGNIINGSTVYPFAGALVLAWDTLAMTLGATRKQLSVQFRDVQLFAQPALHDSRQLRLAVTLQRGTGLFEVLDSGLRVVMGKIMVHTKNNSKCTEKTADTAANDVRKLETEDVYKILSDRSYMYSGEFQSIKDTNAEFTEGHLQWDDNWVTFIDGIFQFNTLRQPHDGISQPVYIRKLTINVDEIAQMKAENLNVQKITTCPLQDYTKCGGVLLETLKFQNIIGADENKLSLKVLKFIPRYPVRNILNMKQILQVFAQIVNENISKNVINIVEIYDDNGETTTFGDFKTYTDEFSQITGNYTKVYRDNARCDSVKEADLVLIHNLSTDDNRKPLDLPVEKKF</sequence>
<organism evidence="1 2">
    <name type="scientific">Choristoneura fumiferana</name>
    <name type="common">Spruce budworm moth</name>
    <name type="synonym">Archips fumiferana</name>
    <dbReference type="NCBI Taxonomy" id="7141"/>
    <lineage>
        <taxon>Eukaryota</taxon>
        <taxon>Metazoa</taxon>
        <taxon>Ecdysozoa</taxon>
        <taxon>Arthropoda</taxon>
        <taxon>Hexapoda</taxon>
        <taxon>Insecta</taxon>
        <taxon>Pterygota</taxon>
        <taxon>Neoptera</taxon>
        <taxon>Endopterygota</taxon>
        <taxon>Lepidoptera</taxon>
        <taxon>Glossata</taxon>
        <taxon>Ditrysia</taxon>
        <taxon>Tortricoidea</taxon>
        <taxon>Tortricidae</taxon>
        <taxon>Tortricinae</taxon>
        <taxon>Choristoneura</taxon>
    </lineage>
</organism>
<accession>A0ACC0L1I5</accession>
<evidence type="ECO:0000313" key="1">
    <source>
        <dbReference type="EMBL" id="KAI8442370.1"/>
    </source>
</evidence>
<comment type="caution">
    <text evidence="1">The sequence shown here is derived from an EMBL/GenBank/DDBJ whole genome shotgun (WGS) entry which is preliminary data.</text>
</comment>
<dbReference type="EMBL" id="CM046109">
    <property type="protein sequence ID" value="KAI8442370.1"/>
    <property type="molecule type" value="Genomic_DNA"/>
</dbReference>
<name>A0ACC0L1I5_CHOFU</name>
<reference evidence="1 2" key="1">
    <citation type="journal article" date="2022" name="Genome Biol. Evol.">
        <title>The Spruce Budworm Genome: Reconstructing the Evolutionary History of Antifreeze Proteins.</title>
        <authorList>
            <person name="Beliveau C."/>
            <person name="Gagne P."/>
            <person name="Picq S."/>
            <person name="Vernygora O."/>
            <person name="Keeling C.I."/>
            <person name="Pinkney K."/>
            <person name="Doucet D."/>
            <person name="Wen F."/>
            <person name="Johnston J.S."/>
            <person name="Maaroufi H."/>
            <person name="Boyle B."/>
            <person name="Laroche J."/>
            <person name="Dewar K."/>
            <person name="Juretic N."/>
            <person name="Blackburn G."/>
            <person name="Nisole A."/>
            <person name="Brunet B."/>
            <person name="Brandao M."/>
            <person name="Lumley L."/>
            <person name="Duan J."/>
            <person name="Quan G."/>
            <person name="Lucarotti C.J."/>
            <person name="Roe A.D."/>
            <person name="Sperling F.A.H."/>
            <person name="Levesque R.C."/>
            <person name="Cusson M."/>
        </authorList>
    </citation>
    <scope>NUCLEOTIDE SEQUENCE [LARGE SCALE GENOMIC DNA]</scope>
    <source>
        <strain evidence="1">Glfc:IPQL:Cfum</strain>
    </source>
</reference>
<keyword evidence="2" id="KW-1185">Reference proteome</keyword>
<gene>
    <name evidence="1" type="ORF">MSG28_005892</name>
</gene>